<dbReference type="GeneID" id="112289190"/>
<feature type="domain" description="Disease resistance R13L4/SHOC-2-like LRR" evidence="3">
    <location>
        <begin position="279"/>
        <end position="382"/>
    </location>
</feature>
<accession>A0A2K1JPF6</accession>
<dbReference type="EMBL" id="ABEU02000012">
    <property type="protein sequence ID" value="PNR43429.1"/>
    <property type="molecule type" value="Genomic_DNA"/>
</dbReference>
<evidence type="ECO:0000259" key="3">
    <source>
        <dbReference type="Pfam" id="PF23598"/>
    </source>
</evidence>
<keyword evidence="2" id="KW-0677">Repeat</keyword>
<protein>
    <recommendedName>
        <fullName evidence="3">Disease resistance R13L4/SHOC-2-like LRR domain-containing protein</fullName>
    </recommendedName>
</protein>
<proteinExistence type="predicted"/>
<dbReference type="PROSITE" id="PS51450">
    <property type="entry name" value="LRR"/>
    <property type="match status" value="3"/>
</dbReference>
<dbReference type="Gene3D" id="3.80.10.10">
    <property type="entry name" value="Ribonuclease Inhibitor"/>
    <property type="match status" value="2"/>
</dbReference>
<dbReference type="Pfam" id="PF13855">
    <property type="entry name" value="LRR_8"/>
    <property type="match status" value="1"/>
</dbReference>
<reference evidence="5" key="3">
    <citation type="submission" date="2020-12" db="UniProtKB">
        <authorList>
            <consortium name="EnsemblPlants"/>
        </authorList>
    </citation>
    <scope>IDENTIFICATION</scope>
</reference>
<dbReference type="SUPFAM" id="SSF52058">
    <property type="entry name" value="L domain-like"/>
    <property type="match status" value="1"/>
</dbReference>
<keyword evidence="1" id="KW-0433">Leucine-rich repeat</keyword>
<name>A0A2K1JPF6_PHYPA</name>
<dbReference type="PaxDb" id="3218-PP1S246_70V6.1"/>
<dbReference type="EnsemblPlants" id="Pp3c12_4430V3.2">
    <property type="protein sequence ID" value="Pp3c12_4430V3.2"/>
    <property type="gene ID" value="Pp3c12_4430"/>
</dbReference>
<dbReference type="GO" id="GO:0035556">
    <property type="term" value="P:intracellular signal transduction"/>
    <property type="evidence" value="ECO:0000318"/>
    <property type="project" value="GO_Central"/>
</dbReference>
<evidence type="ECO:0000313" key="6">
    <source>
        <dbReference type="Proteomes" id="UP000006727"/>
    </source>
</evidence>
<dbReference type="STRING" id="3218.A0A2K1JPF6"/>
<evidence type="ECO:0000313" key="4">
    <source>
        <dbReference type="EMBL" id="PNR43429.1"/>
    </source>
</evidence>
<dbReference type="Gramene" id="Pp3c12_4430V3.1">
    <property type="protein sequence ID" value="Pp3c12_4430V3.1"/>
    <property type="gene ID" value="Pp3c12_4430"/>
</dbReference>
<dbReference type="OrthoDB" id="1668230at2759"/>
<sequence>MSVQEMELSDPVEVKVEGNATELLPPVALEVVRLAEARAKLKDLNPRPDPVQVEEARKAILLIENSLKDQSESVFAVQCPPGEDLQRWRSVQSDKMKALEESAAKGRGPYAALLELEELHLLYEEEAKHAELALEGIEKPSERTVETENEVDEYVSSKLQEALERRLDTLVLSSQLLSHVPESFGRITSLIVLNLSNNRLEFLPDSIAGLVNLEVLDLQHNQLKLLPDSIGLLSKLNSLDVSGNQLRVLPASLGRCSALVELIANFNELEMWPSDFGFQLSNLQILRLHLNKLTCLPPSVGELRALRVLDVHFNKLRGLPSTIGNLTNLSILDVSSNFKDFAALPDSVGDLVSLTELDLSFNQLHELPISIGRLTNLKKLKLDENPLVVPPMEIVEQGHEVVMKYMAELWTESLKSEEEKNLTKSTSFGRAFQANTGGEGWLPAWAGGSLVNNWLGGFLGTKPASHLKDQNTDDSYLEQQL</sequence>
<gene>
    <name evidence="5" type="primary">LOC112289190</name>
    <name evidence="4" type="ORF">PHYPA_015810</name>
</gene>
<dbReference type="EnsemblPlants" id="Pp3c12_4430V3.1">
    <property type="protein sequence ID" value="Pp3c12_4430V3.1"/>
    <property type="gene ID" value="Pp3c12_4430"/>
</dbReference>
<keyword evidence="6" id="KW-1185">Reference proteome</keyword>
<dbReference type="FunCoup" id="A0A2K1JPF6">
    <property type="interactions" value="2746"/>
</dbReference>
<dbReference type="Gramene" id="Pp3c12_4430V3.2">
    <property type="protein sequence ID" value="Pp3c12_4430V3.2"/>
    <property type="gene ID" value="Pp3c12_4430"/>
</dbReference>
<dbReference type="InterPro" id="IPR050216">
    <property type="entry name" value="LRR_domain-containing"/>
</dbReference>
<dbReference type="AlphaFoldDB" id="A0A2K1JPF6"/>
<dbReference type="InterPro" id="IPR055414">
    <property type="entry name" value="LRR_R13L4/SHOC2-like"/>
</dbReference>
<reference evidence="4 6" key="1">
    <citation type="journal article" date="2008" name="Science">
        <title>The Physcomitrella genome reveals evolutionary insights into the conquest of land by plants.</title>
        <authorList>
            <person name="Rensing S."/>
            <person name="Lang D."/>
            <person name="Zimmer A."/>
            <person name="Terry A."/>
            <person name="Salamov A."/>
            <person name="Shapiro H."/>
            <person name="Nishiyama T."/>
            <person name="Perroud P.-F."/>
            <person name="Lindquist E."/>
            <person name="Kamisugi Y."/>
            <person name="Tanahashi T."/>
            <person name="Sakakibara K."/>
            <person name="Fujita T."/>
            <person name="Oishi K."/>
            <person name="Shin-I T."/>
            <person name="Kuroki Y."/>
            <person name="Toyoda A."/>
            <person name="Suzuki Y."/>
            <person name="Hashimoto A."/>
            <person name="Yamaguchi K."/>
            <person name="Sugano A."/>
            <person name="Kohara Y."/>
            <person name="Fujiyama A."/>
            <person name="Anterola A."/>
            <person name="Aoki S."/>
            <person name="Ashton N."/>
            <person name="Barbazuk W.B."/>
            <person name="Barker E."/>
            <person name="Bennetzen J."/>
            <person name="Bezanilla M."/>
            <person name="Blankenship R."/>
            <person name="Cho S.H."/>
            <person name="Dutcher S."/>
            <person name="Estelle M."/>
            <person name="Fawcett J.A."/>
            <person name="Gundlach H."/>
            <person name="Hanada K."/>
            <person name="Heyl A."/>
            <person name="Hicks K.A."/>
            <person name="Hugh J."/>
            <person name="Lohr M."/>
            <person name="Mayer K."/>
            <person name="Melkozernov A."/>
            <person name="Murata T."/>
            <person name="Nelson D."/>
            <person name="Pils B."/>
            <person name="Prigge M."/>
            <person name="Reiss B."/>
            <person name="Renner T."/>
            <person name="Rombauts S."/>
            <person name="Rushton P."/>
            <person name="Sanderfoot A."/>
            <person name="Schween G."/>
            <person name="Shiu S.-H."/>
            <person name="Stueber K."/>
            <person name="Theodoulou F.L."/>
            <person name="Tu H."/>
            <person name="Van de Peer Y."/>
            <person name="Verrier P.J."/>
            <person name="Waters E."/>
            <person name="Wood A."/>
            <person name="Yang L."/>
            <person name="Cove D."/>
            <person name="Cuming A."/>
            <person name="Hasebe M."/>
            <person name="Lucas S."/>
            <person name="Mishler D.B."/>
            <person name="Reski R."/>
            <person name="Grigoriev I."/>
            <person name="Quatrano R.S."/>
            <person name="Boore J.L."/>
        </authorList>
    </citation>
    <scope>NUCLEOTIDE SEQUENCE [LARGE SCALE GENOMIC DNA]</scope>
    <source>
        <strain evidence="5 6">cv. Gransden 2004</strain>
    </source>
</reference>
<dbReference type="SMART" id="SM00369">
    <property type="entry name" value="LRR_TYP"/>
    <property type="match status" value="6"/>
</dbReference>
<dbReference type="InterPro" id="IPR003591">
    <property type="entry name" value="Leu-rich_rpt_typical-subtyp"/>
</dbReference>
<dbReference type="Pfam" id="PF00560">
    <property type="entry name" value="LRR_1"/>
    <property type="match status" value="1"/>
</dbReference>
<dbReference type="Pfam" id="PF23598">
    <property type="entry name" value="LRR_14"/>
    <property type="match status" value="1"/>
</dbReference>
<organism evidence="4">
    <name type="scientific">Physcomitrium patens</name>
    <name type="common">Spreading-leaved earth moss</name>
    <name type="synonym">Physcomitrella patens</name>
    <dbReference type="NCBI Taxonomy" id="3218"/>
    <lineage>
        <taxon>Eukaryota</taxon>
        <taxon>Viridiplantae</taxon>
        <taxon>Streptophyta</taxon>
        <taxon>Embryophyta</taxon>
        <taxon>Bryophyta</taxon>
        <taxon>Bryophytina</taxon>
        <taxon>Bryopsida</taxon>
        <taxon>Funariidae</taxon>
        <taxon>Funariales</taxon>
        <taxon>Funariaceae</taxon>
        <taxon>Physcomitrium</taxon>
    </lineage>
</organism>
<reference evidence="4 6" key="2">
    <citation type="journal article" date="2018" name="Plant J.">
        <title>The Physcomitrella patens chromosome-scale assembly reveals moss genome structure and evolution.</title>
        <authorList>
            <person name="Lang D."/>
            <person name="Ullrich K.K."/>
            <person name="Murat F."/>
            <person name="Fuchs J."/>
            <person name="Jenkins J."/>
            <person name="Haas F.B."/>
            <person name="Piednoel M."/>
            <person name="Gundlach H."/>
            <person name="Van Bel M."/>
            <person name="Meyberg R."/>
            <person name="Vives C."/>
            <person name="Morata J."/>
            <person name="Symeonidi A."/>
            <person name="Hiss M."/>
            <person name="Muchero W."/>
            <person name="Kamisugi Y."/>
            <person name="Saleh O."/>
            <person name="Blanc G."/>
            <person name="Decker E.L."/>
            <person name="van Gessel N."/>
            <person name="Grimwood J."/>
            <person name="Hayes R.D."/>
            <person name="Graham S.W."/>
            <person name="Gunter L.E."/>
            <person name="McDaniel S.F."/>
            <person name="Hoernstein S.N.W."/>
            <person name="Larsson A."/>
            <person name="Li F.W."/>
            <person name="Perroud P.F."/>
            <person name="Phillips J."/>
            <person name="Ranjan P."/>
            <person name="Rokshar D.S."/>
            <person name="Rothfels C.J."/>
            <person name="Schneider L."/>
            <person name="Shu S."/>
            <person name="Stevenson D.W."/>
            <person name="Thummler F."/>
            <person name="Tillich M."/>
            <person name="Villarreal Aguilar J.C."/>
            <person name="Widiez T."/>
            <person name="Wong G.K."/>
            <person name="Wymore A."/>
            <person name="Zhang Y."/>
            <person name="Zimmer A.D."/>
            <person name="Quatrano R.S."/>
            <person name="Mayer K.F.X."/>
            <person name="Goodstein D."/>
            <person name="Casacuberta J.M."/>
            <person name="Vandepoele K."/>
            <person name="Reski R."/>
            <person name="Cuming A.C."/>
            <person name="Tuskan G.A."/>
            <person name="Maumus F."/>
            <person name="Salse J."/>
            <person name="Schmutz J."/>
            <person name="Rensing S.A."/>
        </authorList>
    </citation>
    <scope>NUCLEOTIDE SEQUENCE [LARGE SCALE GENOMIC DNA]</scope>
    <source>
        <strain evidence="5 6">cv. Gransden 2004</strain>
    </source>
</reference>
<dbReference type="OMA" id="HASANPV"/>
<dbReference type="SMART" id="SM00364">
    <property type="entry name" value="LRR_BAC"/>
    <property type="match status" value="6"/>
</dbReference>
<evidence type="ECO:0000313" key="5">
    <source>
        <dbReference type="EnsemblPlants" id="Pp3c12_4430V3.1"/>
    </source>
</evidence>
<dbReference type="PANTHER" id="PTHR48051">
    <property type="match status" value="1"/>
</dbReference>
<evidence type="ECO:0000256" key="1">
    <source>
        <dbReference type="ARBA" id="ARBA00022614"/>
    </source>
</evidence>
<dbReference type="Proteomes" id="UP000006727">
    <property type="component" value="Chromosome 12"/>
</dbReference>
<evidence type="ECO:0000256" key="2">
    <source>
        <dbReference type="ARBA" id="ARBA00022737"/>
    </source>
</evidence>
<dbReference type="InterPro" id="IPR001611">
    <property type="entry name" value="Leu-rich_rpt"/>
</dbReference>
<dbReference type="RefSeq" id="XP_024389958.1">
    <property type="nucleotide sequence ID" value="XM_024534190.2"/>
</dbReference>
<dbReference type="PANTHER" id="PTHR48051:SF1">
    <property type="entry name" value="RAS SUPPRESSOR PROTEIN 1"/>
    <property type="match status" value="1"/>
</dbReference>
<dbReference type="InterPro" id="IPR032675">
    <property type="entry name" value="LRR_dom_sf"/>
</dbReference>
<dbReference type="KEGG" id="ppp:112289190"/>